<evidence type="ECO:0000256" key="5">
    <source>
        <dbReference type="ARBA" id="ARBA00023136"/>
    </source>
</evidence>
<comment type="caution">
    <text evidence="8">The sequence shown here is derived from an EMBL/GenBank/DDBJ whole genome shotgun (WGS) entry which is preliminary data.</text>
</comment>
<reference evidence="8" key="2">
    <citation type="submission" date="2020-09" db="EMBL/GenBank/DDBJ databases">
        <authorList>
            <person name="Sun Q."/>
            <person name="Ohkuma M."/>
        </authorList>
    </citation>
    <scope>NUCLEOTIDE SEQUENCE</scope>
    <source>
        <strain evidence="8">JCM 3276</strain>
    </source>
</reference>
<dbReference type="InterPro" id="IPR027379">
    <property type="entry name" value="CLS_N"/>
</dbReference>
<dbReference type="Pfam" id="PF13396">
    <property type="entry name" value="PLDc_N"/>
    <property type="match status" value="1"/>
</dbReference>
<evidence type="ECO:0000256" key="3">
    <source>
        <dbReference type="ARBA" id="ARBA00022692"/>
    </source>
</evidence>
<evidence type="ECO:0000313" key="9">
    <source>
        <dbReference type="Proteomes" id="UP000660680"/>
    </source>
</evidence>
<evidence type="ECO:0000256" key="6">
    <source>
        <dbReference type="SAM" id="Phobius"/>
    </source>
</evidence>
<dbReference type="GO" id="GO:0005886">
    <property type="term" value="C:plasma membrane"/>
    <property type="evidence" value="ECO:0007669"/>
    <property type="project" value="UniProtKB-SubCell"/>
</dbReference>
<keyword evidence="4 6" id="KW-1133">Transmembrane helix</keyword>
<evidence type="ECO:0000259" key="7">
    <source>
        <dbReference type="Pfam" id="PF13396"/>
    </source>
</evidence>
<organism evidence="8 9">
    <name type="scientific">Actinokineospora fastidiosa</name>
    <dbReference type="NCBI Taxonomy" id="1816"/>
    <lineage>
        <taxon>Bacteria</taxon>
        <taxon>Bacillati</taxon>
        <taxon>Actinomycetota</taxon>
        <taxon>Actinomycetes</taxon>
        <taxon>Pseudonocardiales</taxon>
        <taxon>Pseudonocardiaceae</taxon>
        <taxon>Actinokineospora</taxon>
    </lineage>
</organism>
<dbReference type="Proteomes" id="UP000660680">
    <property type="component" value="Unassembled WGS sequence"/>
</dbReference>
<feature type="transmembrane region" description="Helical" evidence="6">
    <location>
        <begin position="38"/>
        <end position="56"/>
    </location>
</feature>
<proteinExistence type="predicted"/>
<name>A0A918GCH4_9PSEU</name>
<evidence type="ECO:0000256" key="1">
    <source>
        <dbReference type="ARBA" id="ARBA00004651"/>
    </source>
</evidence>
<evidence type="ECO:0000313" key="8">
    <source>
        <dbReference type="EMBL" id="GGS28550.1"/>
    </source>
</evidence>
<feature type="transmembrane region" description="Helical" evidence="6">
    <location>
        <begin position="72"/>
        <end position="90"/>
    </location>
</feature>
<reference evidence="8" key="1">
    <citation type="journal article" date="2014" name="Int. J. Syst. Evol. Microbiol.">
        <title>Complete genome sequence of Corynebacterium casei LMG S-19264T (=DSM 44701T), isolated from a smear-ripened cheese.</title>
        <authorList>
            <consortium name="US DOE Joint Genome Institute (JGI-PGF)"/>
            <person name="Walter F."/>
            <person name="Albersmeier A."/>
            <person name="Kalinowski J."/>
            <person name="Ruckert C."/>
        </authorList>
    </citation>
    <scope>NUCLEOTIDE SEQUENCE</scope>
    <source>
        <strain evidence="8">JCM 3276</strain>
    </source>
</reference>
<keyword evidence="2" id="KW-1003">Cell membrane</keyword>
<keyword evidence="5 6" id="KW-0472">Membrane</keyword>
<keyword evidence="3 6" id="KW-0812">Transmembrane</keyword>
<accession>A0A918GCH4</accession>
<keyword evidence="9" id="KW-1185">Reference proteome</keyword>
<evidence type="ECO:0000256" key="2">
    <source>
        <dbReference type="ARBA" id="ARBA00022475"/>
    </source>
</evidence>
<dbReference type="AlphaFoldDB" id="A0A918GCH4"/>
<feature type="domain" description="Cardiolipin synthase N-terminal" evidence="7">
    <location>
        <begin position="50"/>
        <end position="92"/>
    </location>
</feature>
<dbReference type="EMBL" id="BMRB01000002">
    <property type="protein sequence ID" value="GGS28550.1"/>
    <property type="molecule type" value="Genomic_DNA"/>
</dbReference>
<evidence type="ECO:0000256" key="4">
    <source>
        <dbReference type="ARBA" id="ARBA00022989"/>
    </source>
</evidence>
<protein>
    <recommendedName>
        <fullName evidence="7">Cardiolipin synthase N-terminal domain-containing protein</fullName>
    </recommendedName>
</protein>
<sequence>MRRTMIFREPDNATTPLCGWQRRVGKRPWRSLSREQRVAVIVLAAAQIGLAVAAWADLARRPASAVRGGKRGWAWAIAVNFVGPIAYFRYGRRTRR</sequence>
<gene>
    <name evidence="8" type="ORF">GCM10010171_22060</name>
</gene>
<comment type="subcellular location">
    <subcellularLocation>
        <location evidence="1">Cell membrane</location>
        <topology evidence="1">Multi-pass membrane protein</topology>
    </subcellularLocation>
</comment>